<dbReference type="Gene3D" id="3.40.50.2000">
    <property type="entry name" value="Glycogen Phosphorylase B"/>
    <property type="match status" value="2"/>
</dbReference>
<proteinExistence type="predicted"/>
<accession>A0A396RMA3</accession>
<dbReference type="InterPro" id="IPR028098">
    <property type="entry name" value="Glyco_trans_4-like_N"/>
</dbReference>
<reference evidence="2 3" key="1">
    <citation type="submission" date="2018-08" db="EMBL/GenBank/DDBJ databases">
        <title>The multiple taxonomic identification of Sphingomonas gilva.</title>
        <authorList>
            <person name="Zhu D."/>
            <person name="Zheng S."/>
        </authorList>
    </citation>
    <scope>NUCLEOTIDE SEQUENCE [LARGE SCALE GENOMIC DNA]</scope>
    <source>
        <strain evidence="2 3">ZDH117</strain>
    </source>
</reference>
<name>A0A396RMA3_9SPHN</name>
<dbReference type="PANTHER" id="PTHR12526">
    <property type="entry name" value="GLYCOSYLTRANSFERASE"/>
    <property type="match status" value="1"/>
</dbReference>
<gene>
    <name evidence="2" type="ORF">D1610_08810</name>
</gene>
<dbReference type="OrthoDB" id="7847955at2"/>
<dbReference type="GO" id="GO:0016757">
    <property type="term" value="F:glycosyltransferase activity"/>
    <property type="evidence" value="ECO:0007669"/>
    <property type="project" value="TreeGrafter"/>
</dbReference>
<organism evidence="2 3">
    <name type="scientific">Sphingomonas gilva</name>
    <dbReference type="NCBI Taxonomy" id="2305907"/>
    <lineage>
        <taxon>Bacteria</taxon>
        <taxon>Pseudomonadati</taxon>
        <taxon>Pseudomonadota</taxon>
        <taxon>Alphaproteobacteria</taxon>
        <taxon>Sphingomonadales</taxon>
        <taxon>Sphingomonadaceae</taxon>
        <taxon>Sphingomonas</taxon>
    </lineage>
</organism>
<sequence length="369" mass="38411">MSGGRAPPILITADAVGGVWQYSVDLAGELALLGYDPMIAVLGPPPSPAQLESAGDVSIVPTGLPLDWLVDGPDPVREGATAIARLARDAGADLVQLNMPTLAAFGGFGQPTVAVAHGCVATWWQATRQTRLGTGFAWHARLTRRGLKAVDRVVAPSAAHAEAVRARYRLGQSPDVVHNGRRPARTALAPAPAKGAFTAGRLWDEAKNMRLLDRVAGRLSAPFRAAGDTIAPHGERFEAAHLQLRGQLGESAMRAELAARPVFVSAALFEPFGLAVLEAAAAGCPLVLSDIPTFRELWDGAARFVPAEDEAGFAHAIGKLIGNPAGSARLGRAARERAASYTSRAMAAGMARIFAELGVPGAPSARMAA</sequence>
<dbReference type="AlphaFoldDB" id="A0A396RMA3"/>
<dbReference type="CDD" id="cd03801">
    <property type="entry name" value="GT4_PimA-like"/>
    <property type="match status" value="1"/>
</dbReference>
<evidence type="ECO:0000313" key="2">
    <source>
        <dbReference type="EMBL" id="RHW17547.1"/>
    </source>
</evidence>
<dbReference type="Pfam" id="PF13692">
    <property type="entry name" value="Glyco_trans_1_4"/>
    <property type="match status" value="1"/>
</dbReference>
<dbReference type="EMBL" id="QWLV01000003">
    <property type="protein sequence ID" value="RHW17547.1"/>
    <property type="molecule type" value="Genomic_DNA"/>
</dbReference>
<feature type="domain" description="Glycosyltransferase subfamily 4-like N-terminal" evidence="1">
    <location>
        <begin position="16"/>
        <end position="181"/>
    </location>
</feature>
<keyword evidence="3" id="KW-1185">Reference proteome</keyword>
<dbReference type="Proteomes" id="UP000266693">
    <property type="component" value="Unassembled WGS sequence"/>
</dbReference>
<dbReference type="PANTHER" id="PTHR12526:SF635">
    <property type="entry name" value="GLYCOSYL TRANSFERASE GROUP 1"/>
    <property type="match status" value="1"/>
</dbReference>
<protein>
    <submittedName>
        <fullName evidence="2">Glycosyltransferase</fullName>
    </submittedName>
</protein>
<dbReference type="Pfam" id="PF13439">
    <property type="entry name" value="Glyco_transf_4"/>
    <property type="match status" value="1"/>
</dbReference>
<comment type="caution">
    <text evidence="2">The sequence shown here is derived from an EMBL/GenBank/DDBJ whole genome shotgun (WGS) entry which is preliminary data.</text>
</comment>
<evidence type="ECO:0000259" key="1">
    <source>
        <dbReference type="Pfam" id="PF13439"/>
    </source>
</evidence>
<keyword evidence="2" id="KW-0808">Transferase</keyword>
<dbReference type="SUPFAM" id="SSF53756">
    <property type="entry name" value="UDP-Glycosyltransferase/glycogen phosphorylase"/>
    <property type="match status" value="1"/>
</dbReference>
<evidence type="ECO:0000313" key="3">
    <source>
        <dbReference type="Proteomes" id="UP000266693"/>
    </source>
</evidence>
<dbReference type="RefSeq" id="WP_118863812.1">
    <property type="nucleotide sequence ID" value="NZ_QWLV01000003.1"/>
</dbReference>